<dbReference type="AlphaFoldDB" id="A0A4Q7YYQ3"/>
<organism evidence="4 5">
    <name type="scientific">Edaphobacter modestus</name>
    <dbReference type="NCBI Taxonomy" id="388466"/>
    <lineage>
        <taxon>Bacteria</taxon>
        <taxon>Pseudomonadati</taxon>
        <taxon>Acidobacteriota</taxon>
        <taxon>Terriglobia</taxon>
        <taxon>Terriglobales</taxon>
        <taxon>Acidobacteriaceae</taxon>
        <taxon>Edaphobacter</taxon>
    </lineage>
</organism>
<dbReference type="Gene3D" id="3.30.70.2520">
    <property type="match status" value="1"/>
</dbReference>
<dbReference type="InterPro" id="IPR007173">
    <property type="entry name" value="ALO_C"/>
</dbReference>
<gene>
    <name evidence="4" type="ORF">BDD14_4531</name>
</gene>
<dbReference type="GO" id="GO:0016020">
    <property type="term" value="C:membrane"/>
    <property type="evidence" value="ECO:0007669"/>
    <property type="project" value="InterPro"/>
</dbReference>
<name>A0A4Q7YYQ3_9BACT</name>
<dbReference type="InterPro" id="IPR006094">
    <property type="entry name" value="Oxid_FAD_bind_N"/>
</dbReference>
<evidence type="ECO:0000259" key="3">
    <source>
        <dbReference type="PROSITE" id="PS51387"/>
    </source>
</evidence>
<dbReference type="Gene3D" id="3.30.465.10">
    <property type="match status" value="1"/>
</dbReference>
<protein>
    <submittedName>
        <fullName evidence="4">Xylitol oxidase</fullName>
    </submittedName>
</protein>
<dbReference type="GO" id="GO:0080049">
    <property type="term" value="F:L-gulono-1,4-lactone dehydrogenase activity"/>
    <property type="evidence" value="ECO:0007669"/>
    <property type="project" value="TreeGrafter"/>
</dbReference>
<dbReference type="PIRSF" id="PIRSF000136">
    <property type="entry name" value="LGO_GLO"/>
    <property type="match status" value="1"/>
</dbReference>
<dbReference type="EMBL" id="SHKW01000001">
    <property type="protein sequence ID" value="RZU42930.1"/>
    <property type="molecule type" value="Genomic_DNA"/>
</dbReference>
<dbReference type="InterPro" id="IPR010031">
    <property type="entry name" value="FAD_lactone_oxidase-like"/>
</dbReference>
<dbReference type="OrthoDB" id="9800184at2"/>
<dbReference type="InterPro" id="IPR016171">
    <property type="entry name" value="Vanillyl_alc_oxidase_C-sub2"/>
</dbReference>
<dbReference type="SUPFAM" id="SSF56176">
    <property type="entry name" value="FAD-binding/transporter-associated domain-like"/>
    <property type="match status" value="1"/>
</dbReference>
<evidence type="ECO:0000256" key="1">
    <source>
        <dbReference type="ARBA" id="ARBA00022827"/>
    </source>
</evidence>
<dbReference type="InterPro" id="IPR016167">
    <property type="entry name" value="FAD-bd_PCMH_sub1"/>
</dbReference>
<evidence type="ECO:0000313" key="4">
    <source>
        <dbReference type="EMBL" id="RZU42930.1"/>
    </source>
</evidence>
<feature type="domain" description="FAD-binding PCMH-type" evidence="3">
    <location>
        <begin position="40"/>
        <end position="205"/>
    </location>
</feature>
<dbReference type="Pfam" id="PF01565">
    <property type="entry name" value="FAD_binding_4"/>
    <property type="match status" value="1"/>
</dbReference>
<dbReference type="InterPro" id="IPR016169">
    <property type="entry name" value="FAD-bd_PCMH_sub2"/>
</dbReference>
<sequence length="448" mass="49680">MDKRQFLKVSGAFATTALLPGFSTAEQKTMTHRTNWAGNLTYHTGNLFEPSTVAELQQVVKDHPSIRPLGTRHSFNALADSTHAQVSLKNFTQIKLDEQAKTVTVGAGVRYGDVAPVIDAKGFALHNLASLPHISVPGACVTGTHGSGIHNGNLSTSVAAIEFVAADGSLQTLSHAHDGDKFSGAVVNLGLLGVITTVTLNVEPTFEIAQTVYTDIPFAELEHHFDDIFGAGYSVSIFTDWQKGRGTELWLKRRVKPGEKLDTPPLFYNAKLATKNLHPIPALDAINCTPQMGVPGPWYERLPHFRMNFTPSSGEELQTEYFVPRADGYKAIRAVETLRDRITPHLLTTELRTIAADNLWMSMAYQRDSLAIHFTWKREWPEVQKILPLIEAQLAPFNPRPHWAKLSTLKPAQLRAAYPKLNDFKALVQQYDPTGKFRNEFITAELYS</sequence>
<dbReference type="GO" id="GO:0003885">
    <property type="term" value="F:D-arabinono-1,4-lactone oxidase activity"/>
    <property type="evidence" value="ECO:0007669"/>
    <property type="project" value="InterPro"/>
</dbReference>
<dbReference type="Gene3D" id="3.30.43.10">
    <property type="entry name" value="Uridine Diphospho-n-acetylenolpyruvylglucosamine Reductase, domain 2"/>
    <property type="match status" value="1"/>
</dbReference>
<dbReference type="GO" id="GO:0071949">
    <property type="term" value="F:FAD binding"/>
    <property type="evidence" value="ECO:0007669"/>
    <property type="project" value="InterPro"/>
</dbReference>
<evidence type="ECO:0000256" key="2">
    <source>
        <dbReference type="ARBA" id="ARBA00023002"/>
    </source>
</evidence>
<keyword evidence="1" id="KW-0274">FAD</keyword>
<evidence type="ECO:0000313" key="5">
    <source>
        <dbReference type="Proteomes" id="UP000292958"/>
    </source>
</evidence>
<keyword evidence="5" id="KW-1185">Reference proteome</keyword>
<dbReference type="Gene3D" id="3.30.70.2530">
    <property type="match status" value="1"/>
</dbReference>
<keyword evidence="1" id="KW-0285">Flavoprotein</keyword>
<dbReference type="Gene3D" id="1.10.45.10">
    <property type="entry name" value="Vanillyl-alcohol Oxidase, Chain A, domain 4"/>
    <property type="match status" value="1"/>
</dbReference>
<dbReference type="Proteomes" id="UP000292958">
    <property type="component" value="Unassembled WGS sequence"/>
</dbReference>
<proteinExistence type="predicted"/>
<dbReference type="PANTHER" id="PTHR43762">
    <property type="entry name" value="L-GULONOLACTONE OXIDASE"/>
    <property type="match status" value="1"/>
</dbReference>
<comment type="caution">
    <text evidence="4">The sequence shown here is derived from an EMBL/GenBank/DDBJ whole genome shotgun (WGS) entry which is preliminary data.</text>
</comment>
<dbReference type="Pfam" id="PF04030">
    <property type="entry name" value="ALO"/>
    <property type="match status" value="1"/>
</dbReference>
<dbReference type="InterPro" id="IPR016166">
    <property type="entry name" value="FAD-bd_PCMH"/>
</dbReference>
<reference evidence="4 5" key="1">
    <citation type="submission" date="2019-02" db="EMBL/GenBank/DDBJ databases">
        <title>Genomic Encyclopedia of Archaeal and Bacterial Type Strains, Phase II (KMG-II): from individual species to whole genera.</title>
        <authorList>
            <person name="Goeker M."/>
        </authorList>
    </citation>
    <scope>NUCLEOTIDE SEQUENCE [LARGE SCALE GENOMIC DNA]</scope>
    <source>
        <strain evidence="4 5">DSM 18101</strain>
    </source>
</reference>
<dbReference type="InterPro" id="IPR036318">
    <property type="entry name" value="FAD-bd_PCMH-like_sf"/>
</dbReference>
<dbReference type="RefSeq" id="WP_130421115.1">
    <property type="nucleotide sequence ID" value="NZ_SHKW01000001.1"/>
</dbReference>
<accession>A0A4Q7YYQ3</accession>
<dbReference type="PANTHER" id="PTHR43762:SF1">
    <property type="entry name" value="D-ARABINONO-1,4-LACTONE OXIDASE"/>
    <property type="match status" value="1"/>
</dbReference>
<dbReference type="PROSITE" id="PS51387">
    <property type="entry name" value="FAD_PCMH"/>
    <property type="match status" value="1"/>
</dbReference>
<keyword evidence="2" id="KW-0560">Oxidoreductase</keyword>